<keyword evidence="4 13" id="KW-0812">Transmembrane</keyword>
<gene>
    <name evidence="15" type="primary">LOC103486999</name>
</gene>
<comment type="similarity">
    <text evidence="2 12">Belongs to the cytochrome P450 family.</text>
</comment>
<keyword evidence="14" id="KW-1185">Reference proteome</keyword>
<evidence type="ECO:0000256" key="7">
    <source>
        <dbReference type="ARBA" id="ARBA00023002"/>
    </source>
</evidence>
<evidence type="ECO:0000256" key="3">
    <source>
        <dbReference type="ARBA" id="ARBA00022617"/>
    </source>
</evidence>
<dbReference type="Pfam" id="PF00067">
    <property type="entry name" value="p450"/>
    <property type="match status" value="1"/>
</dbReference>
<reference evidence="15" key="1">
    <citation type="submission" date="2025-08" db="UniProtKB">
        <authorList>
            <consortium name="RefSeq"/>
        </authorList>
    </citation>
    <scope>IDENTIFICATION</scope>
    <source>
        <tissue evidence="15">Stem</tissue>
    </source>
</reference>
<dbReference type="Gramene" id="MELO3C009864.2.1">
    <property type="protein sequence ID" value="MELO3C009864.2.1"/>
    <property type="gene ID" value="MELO3C009864.2"/>
</dbReference>
<sequence length="525" mass="60379">MMNWNYNWIWGVGLLWFLGLLGLWGWRIVNWVWLRPKRLEKLLRQQGLAGNSYRFLFGDTKEIGVAVRQARSQSMTFSHDIASRATPSSYPTIHKYGKDSFTWIGTTPRVYITEPEQVKIVFSQINDIRKTSSFPLRRRMGSGLVTLEGSKWAKHRKIINPAFHMEKLKEMFPAFSKSCREMVNKWEKMISEKGSGEIDVWPDLQNLAADVISRTAFGSSYDEGKKIFQLLKEWAMLLMSYLTKRAYYIPGARYIPTKLNKRMQEIDMKIRDLVRGIINKRQNAMKKGEASKNEDLLGILLESNESQIEEQKNKTDVGMSIEEVISECRLFYFAGQETTAVLLAWTMVLLGRYSEWQDRARAEVLEVFGDNKKLDFDGLSRLRVVSMILNEVLRLYPPVGMLAREVYKETKLGNLTLPSGVSIGIPILSMHQNPKIWGEDVLEFNPERFSEGISKATKNQVCFIPFGWGPRICIGQNFAMIEAKIALSMILQQFSFTLSPTYTHAPITNITIQPQHGAHLILRKL</sequence>
<evidence type="ECO:0000256" key="1">
    <source>
        <dbReference type="ARBA" id="ARBA00004167"/>
    </source>
</evidence>
<dbReference type="GO" id="GO:0016705">
    <property type="term" value="F:oxidoreductase activity, acting on paired donors, with incorporation or reduction of molecular oxygen"/>
    <property type="evidence" value="ECO:0007669"/>
    <property type="project" value="InterPro"/>
</dbReference>
<evidence type="ECO:0000256" key="11">
    <source>
        <dbReference type="PIRSR" id="PIRSR602401-1"/>
    </source>
</evidence>
<dbReference type="PROSITE" id="PS00086">
    <property type="entry name" value="CYTOCHROME_P450"/>
    <property type="match status" value="1"/>
</dbReference>
<name>A0A1S3B801_CUCME</name>
<keyword evidence="3 11" id="KW-0349">Heme</keyword>
<dbReference type="GO" id="GO:0004497">
    <property type="term" value="F:monooxygenase activity"/>
    <property type="evidence" value="ECO:0007669"/>
    <property type="project" value="UniProtKB-KW"/>
</dbReference>
<dbReference type="InterPro" id="IPR036396">
    <property type="entry name" value="Cyt_P450_sf"/>
</dbReference>
<protein>
    <submittedName>
        <fullName evidence="15">Cytochrome P450 CYP72A219-like</fullName>
    </submittedName>
</protein>
<evidence type="ECO:0000256" key="4">
    <source>
        <dbReference type="ARBA" id="ARBA00022692"/>
    </source>
</evidence>
<evidence type="ECO:0000256" key="5">
    <source>
        <dbReference type="ARBA" id="ARBA00022723"/>
    </source>
</evidence>
<dbReference type="PANTHER" id="PTHR24282:SF255">
    <property type="entry name" value="CYTOCHROME P450 72A11-RELATED"/>
    <property type="match status" value="1"/>
</dbReference>
<dbReference type="SUPFAM" id="SSF48264">
    <property type="entry name" value="Cytochrome P450"/>
    <property type="match status" value="1"/>
</dbReference>
<evidence type="ECO:0000256" key="9">
    <source>
        <dbReference type="ARBA" id="ARBA00023033"/>
    </source>
</evidence>
<keyword evidence="8 11" id="KW-0408">Iron</keyword>
<feature type="transmembrane region" description="Helical" evidence="13">
    <location>
        <begin position="6"/>
        <end position="29"/>
    </location>
</feature>
<dbReference type="InterPro" id="IPR002401">
    <property type="entry name" value="Cyt_P450_E_grp-I"/>
</dbReference>
<evidence type="ECO:0000256" key="10">
    <source>
        <dbReference type="ARBA" id="ARBA00023136"/>
    </source>
</evidence>
<dbReference type="GeneID" id="103486999"/>
<dbReference type="InterPro" id="IPR001128">
    <property type="entry name" value="Cyt_P450"/>
</dbReference>
<evidence type="ECO:0000313" key="15">
    <source>
        <dbReference type="RefSeq" id="XP_008443405.2"/>
    </source>
</evidence>
<dbReference type="KEGG" id="cmo:103486999"/>
<keyword evidence="5 11" id="KW-0479">Metal-binding</keyword>
<dbReference type="InterPro" id="IPR050665">
    <property type="entry name" value="Cytochrome_P450_Monooxygen"/>
</dbReference>
<accession>A0A1S3B801</accession>
<dbReference type="Proteomes" id="UP001652600">
    <property type="component" value="Chromosome 4"/>
</dbReference>
<evidence type="ECO:0000313" key="14">
    <source>
        <dbReference type="Proteomes" id="UP001652600"/>
    </source>
</evidence>
<evidence type="ECO:0000256" key="6">
    <source>
        <dbReference type="ARBA" id="ARBA00022989"/>
    </source>
</evidence>
<keyword evidence="9 12" id="KW-0503">Monooxygenase</keyword>
<dbReference type="Gene3D" id="1.10.630.10">
    <property type="entry name" value="Cytochrome P450"/>
    <property type="match status" value="1"/>
</dbReference>
<evidence type="ECO:0000256" key="8">
    <source>
        <dbReference type="ARBA" id="ARBA00023004"/>
    </source>
</evidence>
<keyword evidence="7 12" id="KW-0560">Oxidoreductase</keyword>
<dbReference type="PANTHER" id="PTHR24282">
    <property type="entry name" value="CYTOCHROME P450 FAMILY MEMBER"/>
    <property type="match status" value="1"/>
</dbReference>
<proteinExistence type="inferred from homology"/>
<dbReference type="eggNOG" id="KOG0157">
    <property type="taxonomic scope" value="Eukaryota"/>
</dbReference>
<evidence type="ECO:0000256" key="12">
    <source>
        <dbReference type="RuleBase" id="RU000461"/>
    </source>
</evidence>
<dbReference type="PRINTS" id="PR00463">
    <property type="entry name" value="EP450I"/>
</dbReference>
<dbReference type="AlphaFoldDB" id="A0A1S3B801"/>
<keyword evidence="6 13" id="KW-1133">Transmembrane helix</keyword>
<dbReference type="CDD" id="cd20642">
    <property type="entry name" value="CYP72"/>
    <property type="match status" value="1"/>
</dbReference>
<dbReference type="PRINTS" id="PR00385">
    <property type="entry name" value="P450"/>
</dbReference>
<dbReference type="RefSeq" id="XP_008443405.2">
    <property type="nucleotide sequence ID" value="XM_008445183.3"/>
</dbReference>
<dbReference type="GO" id="GO:0016020">
    <property type="term" value="C:membrane"/>
    <property type="evidence" value="ECO:0007669"/>
    <property type="project" value="UniProtKB-SubCell"/>
</dbReference>
<comment type="subcellular location">
    <subcellularLocation>
        <location evidence="1">Membrane</location>
        <topology evidence="1">Single-pass membrane protein</topology>
    </subcellularLocation>
</comment>
<organism evidence="14 15">
    <name type="scientific">Cucumis melo</name>
    <name type="common">Muskmelon</name>
    <dbReference type="NCBI Taxonomy" id="3656"/>
    <lineage>
        <taxon>Eukaryota</taxon>
        <taxon>Viridiplantae</taxon>
        <taxon>Streptophyta</taxon>
        <taxon>Embryophyta</taxon>
        <taxon>Tracheophyta</taxon>
        <taxon>Spermatophyta</taxon>
        <taxon>Magnoliopsida</taxon>
        <taxon>eudicotyledons</taxon>
        <taxon>Gunneridae</taxon>
        <taxon>Pentapetalae</taxon>
        <taxon>rosids</taxon>
        <taxon>fabids</taxon>
        <taxon>Cucurbitales</taxon>
        <taxon>Cucurbitaceae</taxon>
        <taxon>Benincaseae</taxon>
        <taxon>Cucumis</taxon>
    </lineage>
</organism>
<comment type="cofactor">
    <cofactor evidence="11">
        <name>heme</name>
        <dbReference type="ChEBI" id="CHEBI:30413"/>
    </cofactor>
</comment>
<evidence type="ECO:0000256" key="13">
    <source>
        <dbReference type="SAM" id="Phobius"/>
    </source>
</evidence>
<dbReference type="GO" id="GO:0005506">
    <property type="term" value="F:iron ion binding"/>
    <property type="evidence" value="ECO:0007669"/>
    <property type="project" value="InterPro"/>
</dbReference>
<dbReference type="InterPro" id="IPR017972">
    <property type="entry name" value="Cyt_P450_CS"/>
</dbReference>
<keyword evidence="10 13" id="KW-0472">Membrane</keyword>
<dbReference type="GO" id="GO:0020037">
    <property type="term" value="F:heme binding"/>
    <property type="evidence" value="ECO:0007669"/>
    <property type="project" value="InterPro"/>
</dbReference>
<dbReference type="InParanoid" id="A0A1S3B801"/>
<feature type="binding site" description="axial binding residue" evidence="11">
    <location>
        <position position="473"/>
    </location>
    <ligand>
        <name>heme</name>
        <dbReference type="ChEBI" id="CHEBI:30413"/>
    </ligand>
    <ligandPart>
        <name>Fe</name>
        <dbReference type="ChEBI" id="CHEBI:18248"/>
    </ligandPart>
</feature>
<evidence type="ECO:0000256" key="2">
    <source>
        <dbReference type="ARBA" id="ARBA00010617"/>
    </source>
</evidence>